<comment type="caution">
    <text evidence="10">The sequence shown here is derived from an EMBL/GenBank/DDBJ whole genome shotgun (WGS) entry which is preliminary data.</text>
</comment>
<keyword evidence="5" id="KW-0961">Cell wall biogenesis/degradation</keyword>
<evidence type="ECO:0000256" key="8">
    <source>
        <dbReference type="SAM" id="MobiDB-lite"/>
    </source>
</evidence>
<dbReference type="PANTHER" id="PTHR31297">
    <property type="entry name" value="GLUCAN ENDO-1,6-BETA-GLUCOSIDASE B"/>
    <property type="match status" value="1"/>
</dbReference>
<dbReference type="EMBL" id="JADNYJ010000132">
    <property type="protein sequence ID" value="KAF8881403.1"/>
    <property type="molecule type" value="Genomic_DNA"/>
</dbReference>
<evidence type="ECO:0000256" key="2">
    <source>
        <dbReference type="ARBA" id="ARBA00022801"/>
    </source>
</evidence>
<dbReference type="GO" id="GO:0071555">
    <property type="term" value="P:cell wall organization"/>
    <property type="evidence" value="ECO:0007669"/>
    <property type="project" value="UniProtKB-KW"/>
</dbReference>
<evidence type="ECO:0000313" key="11">
    <source>
        <dbReference type="Proteomes" id="UP000724874"/>
    </source>
</evidence>
<evidence type="ECO:0000256" key="9">
    <source>
        <dbReference type="SAM" id="Phobius"/>
    </source>
</evidence>
<organism evidence="10 11">
    <name type="scientific">Gymnopilus junonius</name>
    <name type="common">Spectacular rustgill mushroom</name>
    <name type="synonym">Gymnopilus spectabilis subsp. junonius</name>
    <dbReference type="NCBI Taxonomy" id="109634"/>
    <lineage>
        <taxon>Eukaryota</taxon>
        <taxon>Fungi</taxon>
        <taxon>Dikarya</taxon>
        <taxon>Basidiomycota</taxon>
        <taxon>Agaricomycotina</taxon>
        <taxon>Agaricomycetes</taxon>
        <taxon>Agaricomycetidae</taxon>
        <taxon>Agaricales</taxon>
        <taxon>Agaricineae</taxon>
        <taxon>Hymenogastraceae</taxon>
        <taxon>Gymnopilus</taxon>
    </lineage>
</organism>
<feature type="region of interest" description="Disordered" evidence="8">
    <location>
        <begin position="1"/>
        <end position="26"/>
    </location>
</feature>
<dbReference type="Gene3D" id="3.20.20.80">
    <property type="entry name" value="Glycosidases"/>
    <property type="match status" value="1"/>
</dbReference>
<dbReference type="InterPro" id="IPR050386">
    <property type="entry name" value="Glycosyl_hydrolase_5"/>
</dbReference>
<keyword evidence="3" id="KW-0325">Glycoprotein</keyword>
<dbReference type="InterPro" id="IPR017853">
    <property type="entry name" value="GH"/>
</dbReference>
<evidence type="ECO:0000256" key="4">
    <source>
        <dbReference type="ARBA" id="ARBA00023295"/>
    </source>
</evidence>
<keyword evidence="9" id="KW-0812">Transmembrane</keyword>
<dbReference type="Proteomes" id="UP000724874">
    <property type="component" value="Unassembled WGS sequence"/>
</dbReference>
<keyword evidence="9" id="KW-0472">Membrane</keyword>
<name>A0A9P5ND37_GYMJU</name>
<dbReference type="OrthoDB" id="62120at2759"/>
<dbReference type="PANTHER" id="PTHR31297:SF34">
    <property type="entry name" value="GLUCAN 1,3-BETA-GLUCOSIDASE 2"/>
    <property type="match status" value="1"/>
</dbReference>
<feature type="transmembrane region" description="Helical" evidence="9">
    <location>
        <begin position="55"/>
        <end position="80"/>
    </location>
</feature>
<gene>
    <name evidence="10" type="ORF">CPB84DRAFT_1851594</name>
</gene>
<comment type="catalytic activity">
    <reaction evidence="6">
        <text>Successive hydrolysis of beta-D-glucose units from the non-reducing ends of (1-&gt;3)-beta-D-glucans, releasing alpha-glucose.</text>
        <dbReference type="EC" id="3.2.1.58"/>
    </reaction>
</comment>
<sequence>MSASPPHSVSSQLPESKNASDAQLNVSEVESDSDLAPVVDKFPQKKPKLLARPRVIALIALVVLIIVFLGIFLPVFFVVVRKPTNKSTLSTTGVSGGGESTSASAKPPQATPSSVPITGGNGSLVKLENGTEFTYKNQFGGFWVQDPANPFNNNAQPNSWTPPLNTSWRWGVDRIYGVNLGGWLVMEPFITPSLYQKYPTAVDEFTLSQALAADTASGGLQQLEDHYATFITELDIAQIAGAGLNFVRVPLAFWAIETWPGEPYLAKTSWKYFVKLLNWARKYGVRVCLDLHAVPGSQNGFNHSGKSGAINFLQGNMGLANAERTLYYIRILTEFISQPEYRDVVPLFGIINEATVSQEALTSFYLQAHTMIRNITGLGEGHGPYIVIHDAFNLGGWSTFLRGSDRVILDTHPYFSFSTISTAPIAVEGAGGIQGGEWPTDVCTGWGPGLNNSRSTFGVTIAGEFAGTPNNCGLFLLGVNTPSTDPQCPEYDAWETYNSTMKQGIQEFIMSSMDALGDWFFWTWKIGPSQAGRVESPLWSYQLGLENGWIPADPRTASGLCGQIGAALQPFDGTYLPWQTGTPSSIPASSTAQYPWPPPTISGADVPVSLLPTYTGTAPVITLPPATFTVAAASVTKPADGWFNTQDTVGGVTAVAGCSYPNEYDGVFAVIPTAPCTGSGAAATAA</sequence>
<keyword evidence="9" id="KW-1133">Transmembrane helix</keyword>
<evidence type="ECO:0000256" key="6">
    <source>
        <dbReference type="ARBA" id="ARBA00036824"/>
    </source>
</evidence>
<dbReference type="EC" id="3.2.1.58" evidence="7"/>
<protein>
    <recommendedName>
        <fullName evidence="7">glucan 1,3-beta-glucosidase</fullName>
        <ecNumber evidence="7">3.2.1.58</ecNumber>
    </recommendedName>
</protein>
<evidence type="ECO:0000256" key="7">
    <source>
        <dbReference type="ARBA" id="ARBA00038929"/>
    </source>
</evidence>
<keyword evidence="2 10" id="KW-0378">Hydrolase</keyword>
<dbReference type="SUPFAM" id="SSF51445">
    <property type="entry name" value="(Trans)glycosidases"/>
    <property type="match status" value="1"/>
</dbReference>
<reference evidence="10" key="1">
    <citation type="submission" date="2020-11" db="EMBL/GenBank/DDBJ databases">
        <authorList>
            <consortium name="DOE Joint Genome Institute"/>
            <person name="Ahrendt S."/>
            <person name="Riley R."/>
            <person name="Andreopoulos W."/>
            <person name="LaButti K."/>
            <person name="Pangilinan J."/>
            <person name="Ruiz-duenas F.J."/>
            <person name="Barrasa J.M."/>
            <person name="Sanchez-Garcia M."/>
            <person name="Camarero S."/>
            <person name="Miyauchi S."/>
            <person name="Serrano A."/>
            <person name="Linde D."/>
            <person name="Babiker R."/>
            <person name="Drula E."/>
            <person name="Ayuso-Fernandez I."/>
            <person name="Pacheco R."/>
            <person name="Padilla G."/>
            <person name="Ferreira P."/>
            <person name="Barriuso J."/>
            <person name="Kellner H."/>
            <person name="Castanera R."/>
            <person name="Alfaro M."/>
            <person name="Ramirez L."/>
            <person name="Pisabarro A.G."/>
            <person name="Kuo A."/>
            <person name="Tritt A."/>
            <person name="Lipzen A."/>
            <person name="He G."/>
            <person name="Yan M."/>
            <person name="Ng V."/>
            <person name="Cullen D."/>
            <person name="Martin F."/>
            <person name="Rosso M.-N."/>
            <person name="Henrissat B."/>
            <person name="Hibbett D."/>
            <person name="Martinez A.T."/>
            <person name="Grigoriev I.V."/>
        </authorList>
    </citation>
    <scope>NUCLEOTIDE SEQUENCE</scope>
    <source>
        <strain evidence="10">AH 44721</strain>
    </source>
</reference>
<evidence type="ECO:0000256" key="3">
    <source>
        <dbReference type="ARBA" id="ARBA00023180"/>
    </source>
</evidence>
<accession>A0A9P5ND37</accession>
<proteinExistence type="inferred from homology"/>
<dbReference type="GO" id="GO:0009986">
    <property type="term" value="C:cell surface"/>
    <property type="evidence" value="ECO:0007669"/>
    <property type="project" value="TreeGrafter"/>
</dbReference>
<evidence type="ECO:0000256" key="1">
    <source>
        <dbReference type="ARBA" id="ARBA00005641"/>
    </source>
</evidence>
<dbReference type="GO" id="GO:0005576">
    <property type="term" value="C:extracellular region"/>
    <property type="evidence" value="ECO:0007669"/>
    <property type="project" value="TreeGrafter"/>
</dbReference>
<evidence type="ECO:0000313" key="10">
    <source>
        <dbReference type="EMBL" id="KAF8881403.1"/>
    </source>
</evidence>
<dbReference type="AlphaFoldDB" id="A0A9P5ND37"/>
<evidence type="ECO:0000256" key="5">
    <source>
        <dbReference type="ARBA" id="ARBA00023316"/>
    </source>
</evidence>
<dbReference type="GO" id="GO:0004338">
    <property type="term" value="F:glucan exo-1,3-beta-glucosidase activity"/>
    <property type="evidence" value="ECO:0007669"/>
    <property type="project" value="UniProtKB-EC"/>
</dbReference>
<feature type="region of interest" description="Disordered" evidence="8">
    <location>
        <begin position="87"/>
        <end position="120"/>
    </location>
</feature>
<keyword evidence="11" id="KW-1185">Reference proteome</keyword>
<dbReference type="GO" id="GO:0009251">
    <property type="term" value="P:glucan catabolic process"/>
    <property type="evidence" value="ECO:0007669"/>
    <property type="project" value="TreeGrafter"/>
</dbReference>
<keyword evidence="4" id="KW-0326">Glycosidase</keyword>
<comment type="similarity">
    <text evidence="1">Belongs to the glycosyl hydrolase 5 (cellulase A) family.</text>
</comment>